<protein>
    <recommendedName>
        <fullName evidence="2">VOC domain-containing protein</fullName>
    </recommendedName>
</protein>
<evidence type="ECO:0000313" key="4">
    <source>
        <dbReference type="Proteomes" id="UP000295626"/>
    </source>
</evidence>
<feature type="region of interest" description="Disordered" evidence="1">
    <location>
        <begin position="1"/>
        <end position="20"/>
    </location>
</feature>
<dbReference type="Gene3D" id="3.30.720.120">
    <property type="match status" value="1"/>
</dbReference>
<comment type="caution">
    <text evidence="3">The sequence shown here is derived from an EMBL/GenBank/DDBJ whole genome shotgun (WGS) entry which is preliminary data.</text>
</comment>
<dbReference type="Gene3D" id="3.30.720.110">
    <property type="match status" value="1"/>
</dbReference>
<dbReference type="PANTHER" id="PTHR34109:SF1">
    <property type="entry name" value="VOC DOMAIN-CONTAINING PROTEIN"/>
    <property type="match status" value="1"/>
</dbReference>
<sequence>MAAAPIDTATRSGALPEISGPPMVRILSPLTVVDGSRGTAVSVPYARIRAEPAASAITTVTAVTPRTTTPRGAHFPLGAGRGLGPTPAVFHKCFVTRTGDNRTWLASRKESRNEGGPVYDPARGFPHVVVELAYADPDRAVDWLVGVFGFRLLLRQPATGTIRHADLDTGGGIVMVRSTGGRHTGACAGGHTCKQVIVWVPDVDAHFVRAAAAGADIVQPVTDKPWGLRQYLVRDLEGHLWE</sequence>
<accession>A0ABY2DLB5</accession>
<name>A0ABY2DLB5_9ACTN</name>
<dbReference type="InterPro" id="IPR029068">
    <property type="entry name" value="Glyas_Bleomycin-R_OHBP_Dase"/>
</dbReference>
<dbReference type="Pfam" id="PF00903">
    <property type="entry name" value="Glyoxalase"/>
    <property type="match status" value="1"/>
</dbReference>
<evidence type="ECO:0000256" key="1">
    <source>
        <dbReference type="SAM" id="MobiDB-lite"/>
    </source>
</evidence>
<dbReference type="InterPro" id="IPR004360">
    <property type="entry name" value="Glyas_Fos-R_dOase_dom"/>
</dbReference>
<proteinExistence type="predicted"/>
<dbReference type="SUPFAM" id="SSF54593">
    <property type="entry name" value="Glyoxalase/Bleomycin resistance protein/Dihydroxybiphenyl dioxygenase"/>
    <property type="match status" value="1"/>
</dbReference>
<evidence type="ECO:0000313" key="3">
    <source>
        <dbReference type="EMBL" id="TDB94481.1"/>
    </source>
</evidence>
<dbReference type="Proteomes" id="UP000295626">
    <property type="component" value="Unassembled WGS sequence"/>
</dbReference>
<dbReference type="InterPro" id="IPR037523">
    <property type="entry name" value="VOC_core"/>
</dbReference>
<dbReference type="EMBL" id="SMKE01000357">
    <property type="protein sequence ID" value="TDB94481.1"/>
    <property type="molecule type" value="Genomic_DNA"/>
</dbReference>
<gene>
    <name evidence="3" type="ORF">E1091_10945</name>
</gene>
<reference evidence="3 4" key="1">
    <citation type="submission" date="2019-02" db="EMBL/GenBank/DDBJ databases">
        <title>Draft genome sequences of novel Actinobacteria.</title>
        <authorList>
            <person name="Sahin N."/>
            <person name="Ay H."/>
            <person name="Saygin H."/>
        </authorList>
    </citation>
    <scope>NUCLEOTIDE SEQUENCE [LARGE SCALE GENOMIC DNA]</scope>
    <source>
        <strain evidence="3 4">JCM 30529</strain>
    </source>
</reference>
<feature type="domain" description="VOC" evidence="2">
    <location>
        <begin position="124"/>
        <end position="242"/>
    </location>
</feature>
<evidence type="ECO:0000259" key="2">
    <source>
        <dbReference type="PROSITE" id="PS51819"/>
    </source>
</evidence>
<dbReference type="PANTHER" id="PTHR34109">
    <property type="entry name" value="BNAUNNG04460D PROTEIN-RELATED"/>
    <property type="match status" value="1"/>
</dbReference>
<organism evidence="3 4">
    <name type="scientific">Micromonospora fluostatini</name>
    <dbReference type="NCBI Taxonomy" id="1629071"/>
    <lineage>
        <taxon>Bacteria</taxon>
        <taxon>Bacillati</taxon>
        <taxon>Actinomycetota</taxon>
        <taxon>Actinomycetes</taxon>
        <taxon>Micromonosporales</taxon>
        <taxon>Micromonosporaceae</taxon>
        <taxon>Micromonospora</taxon>
    </lineage>
</organism>
<feature type="non-terminal residue" evidence="3">
    <location>
        <position position="242"/>
    </location>
</feature>
<dbReference type="PROSITE" id="PS51819">
    <property type="entry name" value="VOC"/>
    <property type="match status" value="1"/>
</dbReference>
<keyword evidence="4" id="KW-1185">Reference proteome</keyword>